<dbReference type="InterPro" id="IPR037026">
    <property type="entry name" value="Vgr_OB-fold_dom_sf"/>
</dbReference>
<feature type="domain" description="Gp5/Type VI secretion system Vgr protein OB-fold" evidence="2">
    <location>
        <begin position="373"/>
        <end position="439"/>
    </location>
</feature>
<dbReference type="Pfam" id="PF05954">
    <property type="entry name" value="Phage_GPD"/>
    <property type="match status" value="1"/>
</dbReference>
<dbReference type="InterPro" id="IPR054030">
    <property type="entry name" value="Gp5_Vgr_C"/>
</dbReference>
<dbReference type="Pfam" id="PF22178">
    <property type="entry name" value="Gp5_trimer_C"/>
    <property type="match status" value="1"/>
</dbReference>
<organism evidence="4 5">
    <name type="scientific">Sorangium cellulosum</name>
    <name type="common">Polyangium cellulosum</name>
    <dbReference type="NCBI Taxonomy" id="56"/>
    <lineage>
        <taxon>Bacteria</taxon>
        <taxon>Pseudomonadati</taxon>
        <taxon>Myxococcota</taxon>
        <taxon>Polyangia</taxon>
        <taxon>Polyangiales</taxon>
        <taxon>Polyangiaceae</taxon>
        <taxon>Sorangium</taxon>
    </lineage>
</organism>
<dbReference type="SUPFAM" id="SSF69279">
    <property type="entry name" value="Phage tail proteins"/>
    <property type="match status" value="2"/>
</dbReference>
<dbReference type="Gene3D" id="4.10.220.110">
    <property type="match status" value="1"/>
</dbReference>
<comment type="caution">
    <text evidence="4">The sequence shown here is derived from an EMBL/GenBank/DDBJ whole genome shotgun (WGS) entry which is preliminary data.</text>
</comment>
<dbReference type="EMBL" id="JEMC01002025">
    <property type="protein sequence ID" value="KYF91537.1"/>
    <property type="molecule type" value="Genomic_DNA"/>
</dbReference>
<comment type="similarity">
    <text evidence="1">Belongs to the VgrG protein family.</text>
</comment>
<dbReference type="Pfam" id="PF04717">
    <property type="entry name" value="Phage_base_V"/>
    <property type="match status" value="1"/>
</dbReference>
<evidence type="ECO:0000259" key="3">
    <source>
        <dbReference type="Pfam" id="PF22178"/>
    </source>
</evidence>
<proteinExistence type="inferred from homology"/>
<dbReference type="SUPFAM" id="SSF69255">
    <property type="entry name" value="gp5 N-terminal domain-like"/>
    <property type="match status" value="1"/>
</dbReference>
<sequence>MAVAVRLAEGVPAVECRAFSGEERLGEPSRFEVVIASPEPIAAAAVLGGPCSVTLDARHGARTLLGVVTQWTAVATSRRDAPREYRFALGSRLALLEHRRRSRIFRRLSVPAIVQKVLGEGGYGASAVVLALSEEHAPRDHVVQVDETDAAFVRRMCEEEGLYFRFPCQAGDVDEAIEIADRSADAPPALPDPLPLVDEASLLGPGPALTRYRAVRRRRPGKITLRGYDPERPAVSLEASRSDGTDLEQRSEVYEIAARPGEAGDPARARLRLESLRAEALRCSFQSTALALAPGLLFSVEVSAGHVGAPPPGREHLVVAVKHSWSASMDVHRVEVESIPREVPFRLAQRTARPRIHGAQSAIVTGAPGAEIDPDDLGRVFVRFHWDLEGAGDAASSLPIRTVQPNTPGSMILPRVGWEVFALFEDGDPARPYVIGRSYNAKSPPPFPLPANKTMTVLATDSSPGAGGRNLISFDDAAGREHLALQAAFGKTTAARAGMVVQTVNDERYSVAGSQSREVAADEAVSVEQAYLDAVGSQSGSVGGQHEVTAAGDLGVAVGSESVLVGGALLEQVGDPVKGALQLAAAAALHGVGAKGTAGMIAASALGIAKAAAEGAMQREGGGWEGAAQAGTMAAAGALLGLLPGGDAI</sequence>
<feature type="domain" description="Gp5/Type VI secretion system Vgr C-terminal trimerisation" evidence="3">
    <location>
        <begin position="457"/>
        <end position="561"/>
    </location>
</feature>
<evidence type="ECO:0000256" key="1">
    <source>
        <dbReference type="ARBA" id="ARBA00005558"/>
    </source>
</evidence>
<dbReference type="Gene3D" id="2.40.50.230">
    <property type="entry name" value="Gp5 N-terminal domain"/>
    <property type="match status" value="1"/>
</dbReference>
<accession>A0A150SGQ8</accession>
<dbReference type="InterPro" id="IPR006531">
    <property type="entry name" value="Gp5/Vgr_OB"/>
</dbReference>
<dbReference type="NCBIfam" id="TIGR03361">
    <property type="entry name" value="VI_Rhs_Vgr"/>
    <property type="match status" value="1"/>
</dbReference>
<gene>
    <name evidence="4" type="ORF">BE18_10420</name>
</gene>
<dbReference type="InterPro" id="IPR017847">
    <property type="entry name" value="T6SS_RhsGE_Vgr_subset"/>
</dbReference>
<dbReference type="NCBIfam" id="TIGR01646">
    <property type="entry name" value="vgr_GE"/>
    <property type="match status" value="1"/>
</dbReference>
<dbReference type="Proteomes" id="UP000075515">
    <property type="component" value="Unassembled WGS sequence"/>
</dbReference>
<name>A0A150SGQ8_SORCE</name>
<dbReference type="SUPFAM" id="SSF69349">
    <property type="entry name" value="Phage fibre proteins"/>
    <property type="match status" value="1"/>
</dbReference>
<dbReference type="InterPro" id="IPR006533">
    <property type="entry name" value="T6SS_Vgr_RhsGE"/>
</dbReference>
<reference evidence="4 5" key="1">
    <citation type="submission" date="2014-02" db="EMBL/GenBank/DDBJ databases">
        <title>The small core and large imbalanced accessory genome model reveals a collaborative survival strategy of Sorangium cellulosum strains in nature.</title>
        <authorList>
            <person name="Han K."/>
            <person name="Peng R."/>
            <person name="Blom J."/>
            <person name="Li Y.-Z."/>
        </authorList>
    </citation>
    <scope>NUCLEOTIDE SEQUENCE [LARGE SCALE GENOMIC DNA]</scope>
    <source>
        <strain evidence="4 5">So0149</strain>
    </source>
</reference>
<feature type="non-terminal residue" evidence="4">
    <location>
        <position position="649"/>
    </location>
</feature>
<dbReference type="AlphaFoldDB" id="A0A150SGQ8"/>
<protein>
    <submittedName>
        <fullName evidence="4">Uncharacterized protein</fullName>
    </submittedName>
</protein>
<dbReference type="Gene3D" id="3.55.50.10">
    <property type="entry name" value="Baseplate protein-like domains"/>
    <property type="match status" value="1"/>
</dbReference>
<evidence type="ECO:0000259" key="2">
    <source>
        <dbReference type="Pfam" id="PF04717"/>
    </source>
</evidence>
<evidence type="ECO:0000313" key="5">
    <source>
        <dbReference type="Proteomes" id="UP000075515"/>
    </source>
</evidence>
<dbReference type="Gene3D" id="2.30.110.50">
    <property type="match status" value="1"/>
</dbReference>
<evidence type="ECO:0000313" key="4">
    <source>
        <dbReference type="EMBL" id="KYF91537.1"/>
    </source>
</evidence>